<feature type="region of interest" description="Disordered" evidence="1">
    <location>
        <begin position="41"/>
        <end position="75"/>
    </location>
</feature>
<organism evidence="3">
    <name type="scientific">mine drainage metagenome</name>
    <dbReference type="NCBI Taxonomy" id="410659"/>
    <lineage>
        <taxon>unclassified sequences</taxon>
        <taxon>metagenomes</taxon>
        <taxon>ecological metagenomes</taxon>
    </lineage>
</organism>
<reference evidence="3" key="1">
    <citation type="submission" date="2016-10" db="EMBL/GenBank/DDBJ databases">
        <title>Sequence of Gallionella enrichment culture.</title>
        <authorList>
            <person name="Poehlein A."/>
            <person name="Muehling M."/>
            <person name="Daniel R."/>
        </authorList>
    </citation>
    <scope>NUCLEOTIDE SEQUENCE</scope>
</reference>
<feature type="compositionally biased region" description="Low complexity" evidence="1">
    <location>
        <begin position="65"/>
        <end position="75"/>
    </location>
</feature>
<dbReference type="Pfam" id="PF10648">
    <property type="entry name" value="Gmad2"/>
    <property type="match status" value="1"/>
</dbReference>
<feature type="compositionally biased region" description="Low complexity" evidence="1">
    <location>
        <begin position="45"/>
        <end position="58"/>
    </location>
</feature>
<gene>
    <name evidence="3" type="ORF">GALL_335090</name>
</gene>
<proteinExistence type="predicted"/>
<accession>A0A1J5QM93</accession>
<dbReference type="InterPro" id="IPR018911">
    <property type="entry name" value="Gmad2_Ig-like_dom"/>
</dbReference>
<comment type="caution">
    <text evidence="3">The sequence shown here is derived from an EMBL/GenBank/DDBJ whole genome shotgun (WGS) entry which is preliminary data.</text>
</comment>
<dbReference type="InterPro" id="IPR019606">
    <property type="entry name" value="GerMN"/>
</dbReference>
<protein>
    <submittedName>
        <fullName evidence="3">Sporulation and spore germination</fullName>
    </submittedName>
</protein>
<dbReference type="SMART" id="SM00909">
    <property type="entry name" value="Germane"/>
    <property type="match status" value="1"/>
</dbReference>
<dbReference type="EMBL" id="MLJW01000600">
    <property type="protein sequence ID" value="OIQ84673.1"/>
    <property type="molecule type" value="Genomic_DNA"/>
</dbReference>
<sequence>MRDSVLRTSTIRRRVSSPSRPRALRLIAALAVTLAAAAGCTTGEPAASPTPSGTSAPSASPPPTTTSTPTPTGPAVDVTAYYVIDTRTGFRLTREIRTVRTSDEVISAVEAMIAGPVDPDYTSSWNPKTTVLGVRQTAGTIVVDLSADARTANVGSAGAALMIQQLVYTVTDAAGQPAAAVMMTIDGSPAGELWGAVAWDSPVTRADPLDVRLLVQIDRPAEGAVSATPLAVSGDAAVFEATLRWTVLDAHGATVRSGSAMTSEGQTFAPYSFTVPLDPGTYTIVVSEEDLSGGEGGIPMSDSRTVTVT</sequence>
<evidence type="ECO:0000256" key="1">
    <source>
        <dbReference type="SAM" id="MobiDB-lite"/>
    </source>
</evidence>
<evidence type="ECO:0000313" key="3">
    <source>
        <dbReference type="EMBL" id="OIQ84673.1"/>
    </source>
</evidence>
<dbReference type="AlphaFoldDB" id="A0A1J5QM93"/>
<dbReference type="Pfam" id="PF10646">
    <property type="entry name" value="Germane"/>
    <property type="match status" value="1"/>
</dbReference>
<name>A0A1J5QM93_9ZZZZ</name>
<feature type="domain" description="GerMN" evidence="2">
    <location>
        <begin position="105"/>
        <end position="194"/>
    </location>
</feature>
<evidence type="ECO:0000259" key="2">
    <source>
        <dbReference type="SMART" id="SM00909"/>
    </source>
</evidence>